<dbReference type="GO" id="GO:0005737">
    <property type="term" value="C:cytoplasm"/>
    <property type="evidence" value="ECO:0007669"/>
    <property type="project" value="TreeGrafter"/>
</dbReference>
<dbReference type="Proteomes" id="UP001233999">
    <property type="component" value="Unassembled WGS sequence"/>
</dbReference>
<accession>A0AAD8EEV3</accession>
<keyword evidence="4" id="KW-1185">Reference proteome</keyword>
<dbReference type="EMBL" id="JASPKZ010006271">
    <property type="protein sequence ID" value="KAJ9587486.1"/>
    <property type="molecule type" value="Genomic_DNA"/>
</dbReference>
<feature type="compositionally biased region" description="Low complexity" evidence="1">
    <location>
        <begin position="223"/>
        <end position="234"/>
    </location>
</feature>
<organism evidence="3 4">
    <name type="scientific">Diploptera punctata</name>
    <name type="common">Pacific beetle cockroach</name>
    <dbReference type="NCBI Taxonomy" id="6984"/>
    <lineage>
        <taxon>Eukaryota</taxon>
        <taxon>Metazoa</taxon>
        <taxon>Ecdysozoa</taxon>
        <taxon>Arthropoda</taxon>
        <taxon>Hexapoda</taxon>
        <taxon>Insecta</taxon>
        <taxon>Pterygota</taxon>
        <taxon>Neoptera</taxon>
        <taxon>Polyneoptera</taxon>
        <taxon>Dictyoptera</taxon>
        <taxon>Blattodea</taxon>
        <taxon>Blaberoidea</taxon>
        <taxon>Blaberidae</taxon>
        <taxon>Diplopterinae</taxon>
        <taxon>Diploptera</taxon>
    </lineage>
</organism>
<feature type="compositionally biased region" description="Basic residues" evidence="1">
    <location>
        <begin position="334"/>
        <end position="343"/>
    </location>
</feature>
<feature type="region of interest" description="Disordered" evidence="1">
    <location>
        <begin position="210"/>
        <end position="236"/>
    </location>
</feature>
<evidence type="ECO:0000313" key="3">
    <source>
        <dbReference type="EMBL" id="KAJ9587486.1"/>
    </source>
</evidence>
<feature type="non-terminal residue" evidence="3">
    <location>
        <position position="1"/>
    </location>
</feature>
<dbReference type="PANTHER" id="PTHR13587:SF7">
    <property type="entry name" value="INTEGRATOR COMPLEX SUBUNIT 3"/>
    <property type="match status" value="1"/>
</dbReference>
<dbReference type="InterPro" id="IPR045334">
    <property type="entry name" value="INTS3"/>
</dbReference>
<protein>
    <recommendedName>
        <fullName evidence="2">Ints3-like C-terminal domain-containing protein</fullName>
    </recommendedName>
</protein>
<evidence type="ECO:0000259" key="2">
    <source>
        <dbReference type="Pfam" id="PF24566"/>
    </source>
</evidence>
<feature type="domain" description="Ints3-like C-terminal" evidence="2">
    <location>
        <begin position="5"/>
        <end position="285"/>
    </location>
</feature>
<dbReference type="AlphaFoldDB" id="A0AAD8EEV3"/>
<feature type="compositionally biased region" description="Low complexity" evidence="1">
    <location>
        <begin position="296"/>
        <end position="312"/>
    </location>
</feature>
<sequence>WAVGASKLNDGKSSAYSDFCQALDKEVESCLLSDLKLCQEDDVNLFCWLVPEVYIQFPSVAVGHAQLLHLVVSTVDASQLQDLVCHILQGRLVMFRADSFKALLSASLSWETFEQYCLWQLVTAHGIPIDYVLPILPRLQFSNHAEALTSILLMLKQERPTADLLKHLLSREVRPPQDVFVVSALKYWCQEHEEKLGELIASLLSSRYPNTSPNKRKRGGGANRASSGASAGPPTAEQVLGHLDQLRQCCRQNNFNLYSLDSMQRALQQAQSLCTDVQRKKFSDFKVTGGGRGRKAGSSNSSSAKAAASKSRAATKEVSESSEESSEEEEIVKPRHSKKRKKVNPVGSDSD</sequence>
<comment type="caution">
    <text evidence="3">The sequence shown here is derived from an EMBL/GenBank/DDBJ whole genome shotgun (WGS) entry which is preliminary data.</text>
</comment>
<dbReference type="InterPro" id="IPR056518">
    <property type="entry name" value="HEAT_Ints3_C"/>
</dbReference>
<reference evidence="3" key="1">
    <citation type="journal article" date="2023" name="IScience">
        <title>Live-bearing cockroach genome reveals convergent evolutionary mechanisms linked to viviparity in insects and beyond.</title>
        <authorList>
            <person name="Fouks B."/>
            <person name="Harrison M.C."/>
            <person name="Mikhailova A.A."/>
            <person name="Marchal E."/>
            <person name="English S."/>
            <person name="Carruthers M."/>
            <person name="Jennings E.C."/>
            <person name="Chiamaka E.L."/>
            <person name="Frigard R.A."/>
            <person name="Pippel M."/>
            <person name="Attardo G.M."/>
            <person name="Benoit J.B."/>
            <person name="Bornberg-Bauer E."/>
            <person name="Tobe S.S."/>
        </authorList>
    </citation>
    <scope>NUCLEOTIDE SEQUENCE</scope>
    <source>
        <strain evidence="3">Stay&amp;Tobe</strain>
    </source>
</reference>
<dbReference type="PANTHER" id="PTHR13587">
    <property type="entry name" value="INTEGRATOR COMPLEX SUBUNIT 3"/>
    <property type="match status" value="1"/>
</dbReference>
<evidence type="ECO:0000256" key="1">
    <source>
        <dbReference type="SAM" id="MobiDB-lite"/>
    </source>
</evidence>
<reference evidence="3" key="2">
    <citation type="submission" date="2023-05" db="EMBL/GenBank/DDBJ databases">
        <authorList>
            <person name="Fouks B."/>
        </authorList>
    </citation>
    <scope>NUCLEOTIDE SEQUENCE</scope>
    <source>
        <strain evidence="3">Stay&amp;Tobe</strain>
        <tissue evidence="3">Testes</tissue>
    </source>
</reference>
<feature type="region of interest" description="Disordered" evidence="1">
    <location>
        <begin position="285"/>
        <end position="351"/>
    </location>
</feature>
<proteinExistence type="predicted"/>
<gene>
    <name evidence="3" type="ORF">L9F63_028259</name>
</gene>
<name>A0AAD8EEV3_DIPPU</name>
<dbReference type="Pfam" id="PF24566">
    <property type="entry name" value="HEAT_Ints3_C"/>
    <property type="match status" value="1"/>
</dbReference>
<evidence type="ECO:0000313" key="4">
    <source>
        <dbReference type="Proteomes" id="UP001233999"/>
    </source>
</evidence>
<feature type="compositionally biased region" description="Acidic residues" evidence="1">
    <location>
        <begin position="320"/>
        <end position="330"/>
    </location>
</feature>